<comment type="caution">
    <text evidence="6">The sequence shown here is derived from an EMBL/GenBank/DDBJ whole genome shotgun (WGS) entry which is preliminary data.</text>
</comment>
<dbReference type="GO" id="GO:0003677">
    <property type="term" value="F:DNA binding"/>
    <property type="evidence" value="ECO:0007669"/>
    <property type="project" value="UniProtKB-KW"/>
</dbReference>
<dbReference type="InterPro" id="IPR046347">
    <property type="entry name" value="bZIP_sf"/>
</dbReference>
<keyword evidence="3" id="KW-0539">Nucleus</keyword>
<gene>
    <name evidence="6" type="ORF">Nepgr_033475</name>
</gene>
<keyword evidence="4" id="KW-0175">Coiled coil</keyword>
<dbReference type="CDD" id="cd14707">
    <property type="entry name" value="bZIP_plant_BZIP46"/>
    <property type="match status" value="1"/>
</dbReference>
<reference evidence="6" key="1">
    <citation type="submission" date="2023-05" db="EMBL/GenBank/DDBJ databases">
        <title>Nepenthes gracilis genome sequencing.</title>
        <authorList>
            <person name="Fukushima K."/>
        </authorList>
    </citation>
    <scope>NUCLEOTIDE SEQUENCE</scope>
    <source>
        <strain evidence="6">SING2019-196</strain>
    </source>
</reference>
<dbReference type="PANTHER" id="PTHR22952">
    <property type="entry name" value="CAMP-RESPONSE ELEMENT BINDING PROTEIN-RELATED"/>
    <property type="match status" value="1"/>
</dbReference>
<dbReference type="SMART" id="SM00338">
    <property type="entry name" value="BRLZ"/>
    <property type="match status" value="1"/>
</dbReference>
<evidence type="ECO:0000256" key="4">
    <source>
        <dbReference type="SAM" id="Coils"/>
    </source>
</evidence>
<dbReference type="GO" id="GO:0045893">
    <property type="term" value="P:positive regulation of DNA-templated transcription"/>
    <property type="evidence" value="ECO:0007669"/>
    <property type="project" value="InterPro"/>
</dbReference>
<dbReference type="AlphaFoldDB" id="A0AAD3TM06"/>
<evidence type="ECO:0000256" key="3">
    <source>
        <dbReference type="ARBA" id="ARBA00023242"/>
    </source>
</evidence>
<protein>
    <recommendedName>
        <fullName evidence="5">BZIP domain-containing protein</fullName>
    </recommendedName>
</protein>
<dbReference type="FunFam" id="1.20.5.170:FF:000036">
    <property type="entry name" value="ABSCISIC ACID-INSENSITIVE 5-like protein 2"/>
    <property type="match status" value="1"/>
</dbReference>
<dbReference type="PANTHER" id="PTHR22952:SF184">
    <property type="entry name" value="G-BOX-BINDING FACTOR 4"/>
    <property type="match status" value="1"/>
</dbReference>
<accession>A0AAD3TM06</accession>
<proteinExistence type="predicted"/>
<evidence type="ECO:0000313" key="7">
    <source>
        <dbReference type="Proteomes" id="UP001279734"/>
    </source>
</evidence>
<feature type="domain" description="BZIP" evidence="5">
    <location>
        <begin position="37"/>
        <end position="82"/>
    </location>
</feature>
<evidence type="ECO:0000256" key="1">
    <source>
        <dbReference type="ARBA" id="ARBA00004123"/>
    </source>
</evidence>
<dbReference type="InterPro" id="IPR004827">
    <property type="entry name" value="bZIP"/>
</dbReference>
<sequence length="136" mass="15848">MVEHSVIDFENEVEAIRGVGRGKRRGVPVMEVLNKAAQQRRRTMIKNRESAARSRERKQAYQVELELLVARLEKENKQLRREKQFADGASGDLSQICQPFLLGSITRYITDNKYWLDGMLYIQIFGGLRLGEFYLR</sequence>
<organism evidence="6 7">
    <name type="scientific">Nepenthes gracilis</name>
    <name type="common">Slender pitcher plant</name>
    <dbReference type="NCBI Taxonomy" id="150966"/>
    <lineage>
        <taxon>Eukaryota</taxon>
        <taxon>Viridiplantae</taxon>
        <taxon>Streptophyta</taxon>
        <taxon>Embryophyta</taxon>
        <taxon>Tracheophyta</taxon>
        <taxon>Spermatophyta</taxon>
        <taxon>Magnoliopsida</taxon>
        <taxon>eudicotyledons</taxon>
        <taxon>Gunneridae</taxon>
        <taxon>Pentapetalae</taxon>
        <taxon>Caryophyllales</taxon>
        <taxon>Nepenthaceae</taxon>
        <taxon>Nepenthes</taxon>
    </lineage>
</organism>
<dbReference type="Proteomes" id="UP001279734">
    <property type="component" value="Unassembled WGS sequence"/>
</dbReference>
<dbReference type="Gene3D" id="1.20.5.170">
    <property type="match status" value="1"/>
</dbReference>
<evidence type="ECO:0000313" key="6">
    <source>
        <dbReference type="EMBL" id="GMH31631.1"/>
    </source>
</evidence>
<dbReference type="PROSITE" id="PS50217">
    <property type="entry name" value="BZIP"/>
    <property type="match status" value="1"/>
</dbReference>
<dbReference type="Pfam" id="PF00170">
    <property type="entry name" value="bZIP_1"/>
    <property type="match status" value="1"/>
</dbReference>
<dbReference type="PROSITE" id="PS00036">
    <property type="entry name" value="BZIP_BASIC"/>
    <property type="match status" value="1"/>
</dbReference>
<feature type="coiled-coil region" evidence="4">
    <location>
        <begin position="58"/>
        <end position="89"/>
    </location>
</feature>
<dbReference type="EMBL" id="BSYO01000040">
    <property type="protein sequence ID" value="GMH31631.1"/>
    <property type="molecule type" value="Genomic_DNA"/>
</dbReference>
<keyword evidence="7" id="KW-1185">Reference proteome</keyword>
<evidence type="ECO:0000256" key="2">
    <source>
        <dbReference type="ARBA" id="ARBA00023125"/>
    </source>
</evidence>
<name>A0AAD3TM06_NEPGR</name>
<dbReference type="GO" id="GO:0003700">
    <property type="term" value="F:DNA-binding transcription factor activity"/>
    <property type="evidence" value="ECO:0007669"/>
    <property type="project" value="InterPro"/>
</dbReference>
<comment type="subcellular location">
    <subcellularLocation>
        <location evidence="1">Nucleus</location>
    </subcellularLocation>
</comment>
<dbReference type="SUPFAM" id="SSF57959">
    <property type="entry name" value="Leucine zipper domain"/>
    <property type="match status" value="1"/>
</dbReference>
<dbReference type="GO" id="GO:0005634">
    <property type="term" value="C:nucleus"/>
    <property type="evidence" value="ECO:0007669"/>
    <property type="project" value="UniProtKB-SubCell"/>
</dbReference>
<keyword evidence="2" id="KW-0238">DNA-binding</keyword>
<evidence type="ECO:0000259" key="5">
    <source>
        <dbReference type="PROSITE" id="PS50217"/>
    </source>
</evidence>
<dbReference type="InterPro" id="IPR043452">
    <property type="entry name" value="BZIP46-like"/>
</dbReference>